<dbReference type="OrthoDB" id="9771073at2"/>
<evidence type="ECO:0000313" key="3">
    <source>
        <dbReference type="EMBL" id="ABM71971.1"/>
    </source>
</evidence>
<dbReference type="InterPro" id="IPR036291">
    <property type="entry name" value="NAD(P)-bd_dom_sf"/>
</dbReference>
<protein>
    <submittedName>
        <fullName evidence="3">Possible nucleoside-diphosphate-sugar epimerase</fullName>
        <ecNumber evidence="3">4.2.1.46</ecNumber>
        <ecNumber evidence="3">4.2.1.47</ecNumber>
        <ecNumber evidence="3">5.1.3.2</ecNumber>
        <ecNumber evidence="3">5.1.3.7</ecNumber>
    </submittedName>
</protein>
<proteinExistence type="inferred from homology"/>
<organism evidence="3 4">
    <name type="scientific">Prochlorococcus marinus (strain MIT 9515)</name>
    <dbReference type="NCBI Taxonomy" id="167542"/>
    <lineage>
        <taxon>Bacteria</taxon>
        <taxon>Bacillati</taxon>
        <taxon>Cyanobacteriota</taxon>
        <taxon>Cyanophyceae</taxon>
        <taxon>Synechococcales</taxon>
        <taxon>Prochlorococcaceae</taxon>
        <taxon>Prochlorococcus</taxon>
    </lineage>
</organism>
<keyword evidence="3" id="KW-0413">Isomerase</keyword>
<dbReference type="PANTHER" id="PTHR43000">
    <property type="entry name" value="DTDP-D-GLUCOSE 4,6-DEHYDRATASE-RELATED"/>
    <property type="match status" value="1"/>
</dbReference>
<dbReference type="STRING" id="167542.P9515_07621"/>
<evidence type="ECO:0000256" key="1">
    <source>
        <dbReference type="ARBA" id="ARBA00007637"/>
    </source>
</evidence>
<dbReference type="GeneID" id="60200653"/>
<dbReference type="RefSeq" id="WP_011820076.1">
    <property type="nucleotide sequence ID" value="NC_008817.1"/>
</dbReference>
<dbReference type="EC" id="4.2.1.46" evidence="3"/>
<keyword evidence="3" id="KW-0456">Lyase</keyword>
<dbReference type="EC" id="5.1.3.7" evidence="3"/>
<dbReference type="GO" id="GO:0008460">
    <property type="term" value="F:dTDP-glucose 4,6-dehydratase activity"/>
    <property type="evidence" value="ECO:0007669"/>
    <property type="project" value="UniProtKB-EC"/>
</dbReference>
<dbReference type="eggNOG" id="COG0451">
    <property type="taxonomic scope" value="Bacteria"/>
</dbReference>
<dbReference type="Gene3D" id="3.40.50.720">
    <property type="entry name" value="NAD(P)-binding Rossmann-like Domain"/>
    <property type="match status" value="1"/>
</dbReference>
<dbReference type="AlphaFoldDB" id="A2BW10"/>
<dbReference type="InterPro" id="IPR001509">
    <property type="entry name" value="Epimerase_deHydtase"/>
</dbReference>
<dbReference type="HOGENOM" id="CLU_007383_1_7_3"/>
<dbReference type="Proteomes" id="UP000001589">
    <property type="component" value="Chromosome"/>
</dbReference>
<reference evidence="3 4" key="1">
    <citation type="journal article" date="2007" name="PLoS Genet.">
        <title>Patterns and implications of gene gain and loss in the evolution of Prochlorococcus.</title>
        <authorList>
            <person name="Kettler G.C."/>
            <person name="Martiny A.C."/>
            <person name="Huang K."/>
            <person name="Zucker J."/>
            <person name="Coleman M.L."/>
            <person name="Rodrigue S."/>
            <person name="Chen F."/>
            <person name="Lapidus A."/>
            <person name="Ferriera S."/>
            <person name="Johnson J."/>
            <person name="Steglich C."/>
            <person name="Church G.M."/>
            <person name="Richardson P."/>
            <person name="Chisholm S.W."/>
        </authorList>
    </citation>
    <scope>NUCLEOTIDE SEQUENCE [LARGE SCALE GENOMIC DNA]</scope>
    <source>
        <strain evidence="3 4">MIT 9515</strain>
    </source>
</reference>
<comment type="similarity">
    <text evidence="1">Belongs to the NAD(P)-dependent epimerase/dehydratase family.</text>
</comment>
<dbReference type="SUPFAM" id="SSF51735">
    <property type="entry name" value="NAD(P)-binding Rossmann-fold domains"/>
    <property type="match status" value="1"/>
</dbReference>
<dbReference type="EC" id="5.1.3.2" evidence="3"/>
<evidence type="ECO:0000313" key="4">
    <source>
        <dbReference type="Proteomes" id="UP000001589"/>
    </source>
</evidence>
<evidence type="ECO:0000259" key="2">
    <source>
        <dbReference type="Pfam" id="PF01370"/>
    </source>
</evidence>
<feature type="domain" description="NAD-dependent epimerase/dehydratase" evidence="2">
    <location>
        <begin position="4"/>
        <end position="214"/>
    </location>
</feature>
<gene>
    <name evidence="3" type="ordered locus">P9515_07621</name>
</gene>
<dbReference type="CDD" id="cd08946">
    <property type="entry name" value="SDR_e"/>
    <property type="match status" value="1"/>
</dbReference>
<name>A2BW10_PROM5</name>
<sequence>MKLFITGANGTIGSELCKICYSNKIFNKIFLRKNSICNHKLYKEKLVLDDISEVNFEELRGTDVFVHLASAGVDQTKEADPNEIFDFNVLKSLELLLKAIKAGVKKFIIVGSFFEYGKTANLTNKDISVTDPLIPTSIYGASKAAFTSACIGLAYSYGVSVYILRPFYVYGENESKNRLYKSLLSKIKSGEDFHLTEGSQIRDFSSSEEMATLIFEEIFKIYKENEKKLKIKNLGSGRSMSIYEFAKKIWIENKAKGKLIKGSLPYRNNESMRSVPNLELIFEDDIK</sequence>
<dbReference type="EMBL" id="CP000552">
    <property type="protein sequence ID" value="ABM71971.1"/>
    <property type="molecule type" value="Genomic_DNA"/>
</dbReference>
<dbReference type="GO" id="GO:0003974">
    <property type="term" value="F:UDP-N-acetylglucosamine 4-epimerase activity"/>
    <property type="evidence" value="ECO:0007669"/>
    <property type="project" value="UniProtKB-EC"/>
</dbReference>
<accession>A2BW10</accession>
<dbReference type="GO" id="GO:0003978">
    <property type="term" value="F:UDP-glucose 4-epimerase activity"/>
    <property type="evidence" value="ECO:0007669"/>
    <property type="project" value="UniProtKB-EC"/>
</dbReference>
<dbReference type="GO" id="GO:0008446">
    <property type="term" value="F:GDP-mannose 4,6-dehydratase activity"/>
    <property type="evidence" value="ECO:0007669"/>
    <property type="project" value="UniProtKB-EC"/>
</dbReference>
<dbReference type="Pfam" id="PF01370">
    <property type="entry name" value="Epimerase"/>
    <property type="match status" value="1"/>
</dbReference>
<dbReference type="KEGG" id="pmc:P9515_07621"/>
<dbReference type="EC" id="4.2.1.47" evidence="3"/>